<dbReference type="AlphaFoldDB" id="G2WU52"/>
<dbReference type="OrthoDB" id="544298at2759"/>
<name>G2WU52_VERDV</name>
<gene>
    <name evidence="1" type="ORF">VDAG_01325</name>
</gene>
<sequence>MSRFFPHTAFAEDQPLARTILWTHVLTRAATMGSILGLGTFALRSAAGSRVPFLAYAPADAATIRASTTLAKAAAPSANASANPLRAARLLGTVGSATVAAVGVTALITIAHMWGRDEVEWLDRSWRLRANPFQTEVDDWTYGASLAALGIAGVSFRKQMAHLGVEGPCWCCWAGQRCWDGGLHGLEARHQGRHGLLHDAAGCVW</sequence>
<dbReference type="InParanoid" id="G2WU52"/>
<dbReference type="GeneID" id="20702788"/>
<reference evidence="1 2" key="1">
    <citation type="submission" date="2008-03" db="EMBL/GenBank/DDBJ databases">
        <title>The Genome Sequence of Verticillium dahliae VdLs.17.</title>
        <authorList>
            <consortium name="The Broad Institute Genome Sequencing Platform"/>
            <person name="Ma L.-J.J."/>
            <person name="Klosterman S.J."/>
            <person name="Subbarao K."/>
            <person name="Dobinson K."/>
            <person name="Veronese P."/>
            <person name="Kang S."/>
            <person name="Gold S.E."/>
            <person name="Young S."/>
            <person name="Jaffe D."/>
            <person name="Gnerre S."/>
            <person name="Berlin A."/>
            <person name="Heiman D."/>
            <person name="Hepburn T."/>
            <person name="Sykes S."/>
            <person name="Alvarado L."/>
            <person name="Kodira C.D."/>
            <person name="Lander E."/>
            <person name="Galagan J."/>
            <person name="Nusbaum C."/>
            <person name="Birren B."/>
        </authorList>
    </citation>
    <scope>NUCLEOTIDE SEQUENCE [LARGE SCALE GENOMIC DNA]</scope>
    <source>
        <strain evidence="2">VdLs.17 / ATCC MYA-4575 / FGSC 10137</strain>
    </source>
</reference>
<evidence type="ECO:0000313" key="1">
    <source>
        <dbReference type="EMBL" id="EGY17643.1"/>
    </source>
</evidence>
<keyword evidence="2" id="KW-1185">Reference proteome</keyword>
<organism evidence="1 2">
    <name type="scientific">Verticillium dahliae (strain VdLs.17 / ATCC MYA-4575 / FGSC 10137)</name>
    <name type="common">Verticillium wilt</name>
    <dbReference type="NCBI Taxonomy" id="498257"/>
    <lineage>
        <taxon>Eukaryota</taxon>
        <taxon>Fungi</taxon>
        <taxon>Dikarya</taxon>
        <taxon>Ascomycota</taxon>
        <taxon>Pezizomycotina</taxon>
        <taxon>Sordariomycetes</taxon>
        <taxon>Hypocreomycetidae</taxon>
        <taxon>Glomerellales</taxon>
        <taxon>Plectosphaerellaceae</taxon>
        <taxon>Verticillium</taxon>
    </lineage>
</organism>
<dbReference type="KEGG" id="vda:VDAG_01325"/>
<dbReference type="RefSeq" id="XP_009648506.1">
    <property type="nucleotide sequence ID" value="XM_009650211.1"/>
</dbReference>
<dbReference type="HOGENOM" id="CLU_100672_0_0_1"/>
<dbReference type="eggNOG" id="ENOG502S5YS">
    <property type="taxonomic scope" value="Eukaryota"/>
</dbReference>
<proteinExistence type="predicted"/>
<accession>G2WU52</accession>
<protein>
    <submittedName>
        <fullName evidence="1">Uncharacterized protein</fullName>
    </submittedName>
</protein>
<evidence type="ECO:0000313" key="2">
    <source>
        <dbReference type="Proteomes" id="UP000001611"/>
    </source>
</evidence>
<dbReference type="Proteomes" id="UP000001611">
    <property type="component" value="Chromosome 1"/>
</dbReference>
<dbReference type="OMA" id="PIEWQDR"/>
<dbReference type="EMBL" id="DS572696">
    <property type="protein sequence ID" value="EGY17643.1"/>
    <property type="molecule type" value="Genomic_DNA"/>
</dbReference>